<dbReference type="Proteomes" id="UP000250266">
    <property type="component" value="Unassembled WGS sequence"/>
</dbReference>
<keyword evidence="3" id="KW-1185">Reference proteome</keyword>
<proteinExistence type="predicted"/>
<organism evidence="2 3">
    <name type="scientific">Lepidopterella palustris CBS 459.81</name>
    <dbReference type="NCBI Taxonomy" id="1314670"/>
    <lineage>
        <taxon>Eukaryota</taxon>
        <taxon>Fungi</taxon>
        <taxon>Dikarya</taxon>
        <taxon>Ascomycota</taxon>
        <taxon>Pezizomycotina</taxon>
        <taxon>Dothideomycetes</taxon>
        <taxon>Pleosporomycetidae</taxon>
        <taxon>Mytilinidiales</taxon>
        <taxon>Argynnaceae</taxon>
        <taxon>Lepidopterella</taxon>
    </lineage>
</organism>
<dbReference type="EMBL" id="KV745112">
    <property type="protein sequence ID" value="OCK77636.1"/>
    <property type="molecule type" value="Genomic_DNA"/>
</dbReference>
<gene>
    <name evidence="2" type="ORF">K432DRAFT_114942</name>
</gene>
<keyword evidence="1" id="KW-0812">Transmembrane</keyword>
<keyword evidence="1" id="KW-0472">Membrane</keyword>
<evidence type="ECO:0000313" key="3">
    <source>
        <dbReference type="Proteomes" id="UP000250266"/>
    </source>
</evidence>
<reference evidence="2 3" key="1">
    <citation type="journal article" date="2016" name="Nat. Commun.">
        <title>Ectomycorrhizal ecology is imprinted in the genome of the dominant symbiotic fungus Cenococcum geophilum.</title>
        <authorList>
            <consortium name="DOE Joint Genome Institute"/>
            <person name="Peter M."/>
            <person name="Kohler A."/>
            <person name="Ohm R.A."/>
            <person name="Kuo A."/>
            <person name="Krutzmann J."/>
            <person name="Morin E."/>
            <person name="Arend M."/>
            <person name="Barry K.W."/>
            <person name="Binder M."/>
            <person name="Choi C."/>
            <person name="Clum A."/>
            <person name="Copeland A."/>
            <person name="Grisel N."/>
            <person name="Haridas S."/>
            <person name="Kipfer T."/>
            <person name="LaButti K."/>
            <person name="Lindquist E."/>
            <person name="Lipzen A."/>
            <person name="Maire R."/>
            <person name="Meier B."/>
            <person name="Mihaltcheva S."/>
            <person name="Molinier V."/>
            <person name="Murat C."/>
            <person name="Poggeler S."/>
            <person name="Quandt C.A."/>
            <person name="Sperisen C."/>
            <person name="Tritt A."/>
            <person name="Tisserant E."/>
            <person name="Crous P.W."/>
            <person name="Henrissat B."/>
            <person name="Nehls U."/>
            <person name="Egli S."/>
            <person name="Spatafora J.W."/>
            <person name="Grigoriev I.V."/>
            <person name="Martin F.M."/>
        </authorList>
    </citation>
    <scope>NUCLEOTIDE SEQUENCE [LARGE SCALE GENOMIC DNA]</scope>
    <source>
        <strain evidence="2 3">CBS 459.81</strain>
    </source>
</reference>
<evidence type="ECO:0000313" key="2">
    <source>
        <dbReference type="EMBL" id="OCK77636.1"/>
    </source>
</evidence>
<keyword evidence="1" id="KW-1133">Transmembrane helix</keyword>
<feature type="transmembrane region" description="Helical" evidence="1">
    <location>
        <begin position="12"/>
        <end position="32"/>
    </location>
</feature>
<dbReference type="AlphaFoldDB" id="A0A8E2E5N3"/>
<accession>A0A8E2E5N3</accession>
<evidence type="ECO:0000256" key="1">
    <source>
        <dbReference type="SAM" id="Phobius"/>
    </source>
</evidence>
<name>A0A8E2E5N3_9PEZI</name>
<sequence>MQAQPTDSQGGYYSSFPVSMAGMLVSVALMLGNSSSNFQSRSIPRSSSHLWRISAGSRTSNIIPQLQKLRWCGPAREGRPCLPLTLGPYFQGRFGLQLTLAGRRISGYLIHSAYLVDAVDASITKFVT</sequence>
<protein>
    <submittedName>
        <fullName evidence="2">Uncharacterized protein</fullName>
    </submittedName>
</protein>